<dbReference type="VEuPathDB" id="VectorBase:LDEU005419"/>
<accession>A0A443SGH3</accession>
<evidence type="ECO:0000313" key="1">
    <source>
        <dbReference type="EMBL" id="RWS26621.1"/>
    </source>
</evidence>
<dbReference type="AlphaFoldDB" id="A0A443SGH3"/>
<protein>
    <submittedName>
        <fullName evidence="1">Uncharacterized protein</fullName>
    </submittedName>
</protein>
<comment type="caution">
    <text evidence="1">The sequence shown here is derived from an EMBL/GenBank/DDBJ whole genome shotgun (WGS) entry which is preliminary data.</text>
</comment>
<keyword evidence="2" id="KW-1185">Reference proteome</keyword>
<proteinExistence type="predicted"/>
<evidence type="ECO:0000313" key="2">
    <source>
        <dbReference type="Proteomes" id="UP000288716"/>
    </source>
</evidence>
<gene>
    <name evidence="1" type="ORF">B4U80_01963</name>
</gene>
<reference evidence="1 2" key="1">
    <citation type="journal article" date="2018" name="Gigascience">
        <title>Genomes of trombidid mites reveal novel predicted allergens and laterally-transferred genes associated with secondary metabolism.</title>
        <authorList>
            <person name="Dong X."/>
            <person name="Chaisiri K."/>
            <person name="Xia D."/>
            <person name="Armstrong S.D."/>
            <person name="Fang Y."/>
            <person name="Donnelly M.J."/>
            <person name="Kadowaki T."/>
            <person name="McGarry J.W."/>
            <person name="Darby A.C."/>
            <person name="Makepeace B.L."/>
        </authorList>
    </citation>
    <scope>NUCLEOTIDE SEQUENCE [LARGE SCALE GENOMIC DNA]</scope>
    <source>
        <strain evidence="1">UoL-UT</strain>
    </source>
</reference>
<organism evidence="1 2">
    <name type="scientific">Leptotrombidium deliense</name>
    <dbReference type="NCBI Taxonomy" id="299467"/>
    <lineage>
        <taxon>Eukaryota</taxon>
        <taxon>Metazoa</taxon>
        <taxon>Ecdysozoa</taxon>
        <taxon>Arthropoda</taxon>
        <taxon>Chelicerata</taxon>
        <taxon>Arachnida</taxon>
        <taxon>Acari</taxon>
        <taxon>Acariformes</taxon>
        <taxon>Trombidiformes</taxon>
        <taxon>Prostigmata</taxon>
        <taxon>Anystina</taxon>
        <taxon>Parasitengona</taxon>
        <taxon>Trombiculoidea</taxon>
        <taxon>Trombiculidae</taxon>
        <taxon>Leptotrombidium</taxon>
    </lineage>
</organism>
<dbReference type="EMBL" id="NCKV01002606">
    <property type="protein sequence ID" value="RWS26621.1"/>
    <property type="molecule type" value="Genomic_DNA"/>
</dbReference>
<dbReference type="Proteomes" id="UP000288716">
    <property type="component" value="Unassembled WGS sequence"/>
</dbReference>
<sequence length="59" mass="6699">MLKISVVNKHSPLVADLRASYNNLSDNVLSCSYRIERFELNEDTNAQFLNQTDVNDPDA</sequence>
<name>A0A443SGH3_9ACAR</name>